<proteinExistence type="predicted"/>
<protein>
    <submittedName>
        <fullName evidence="1">Uncharacterized protein</fullName>
    </submittedName>
</protein>
<dbReference type="AlphaFoldDB" id="A0A382GFK7"/>
<organism evidence="1">
    <name type="scientific">marine metagenome</name>
    <dbReference type="NCBI Taxonomy" id="408172"/>
    <lineage>
        <taxon>unclassified sequences</taxon>
        <taxon>metagenomes</taxon>
        <taxon>ecological metagenomes</taxon>
    </lineage>
</organism>
<evidence type="ECO:0000313" key="1">
    <source>
        <dbReference type="EMBL" id="SVB73393.1"/>
    </source>
</evidence>
<dbReference type="EMBL" id="UINC01055002">
    <property type="protein sequence ID" value="SVB73393.1"/>
    <property type="molecule type" value="Genomic_DNA"/>
</dbReference>
<name>A0A382GFK7_9ZZZZ</name>
<feature type="non-terminal residue" evidence="1">
    <location>
        <position position="1"/>
    </location>
</feature>
<accession>A0A382GFK7</accession>
<sequence>KVRYTNKFAPTKTWLQEIYYSSKEAFKRIHILEGLGYLVEVEWQNHPGSRVTSDAVDNLL</sequence>
<reference evidence="1" key="1">
    <citation type="submission" date="2018-05" db="EMBL/GenBank/DDBJ databases">
        <authorList>
            <person name="Lanie J.A."/>
            <person name="Ng W.-L."/>
            <person name="Kazmierczak K.M."/>
            <person name="Andrzejewski T.M."/>
            <person name="Davidsen T.M."/>
            <person name="Wayne K.J."/>
            <person name="Tettelin H."/>
            <person name="Glass J.I."/>
            <person name="Rusch D."/>
            <person name="Podicherti R."/>
            <person name="Tsui H.-C.T."/>
            <person name="Winkler M.E."/>
        </authorList>
    </citation>
    <scope>NUCLEOTIDE SEQUENCE</scope>
</reference>
<gene>
    <name evidence="1" type="ORF">METZ01_LOCUS226247</name>
</gene>